<dbReference type="Gene3D" id="3.30.500.10">
    <property type="entry name" value="MHC class I-like antigen recognition-like"/>
    <property type="match status" value="1"/>
</dbReference>
<dbReference type="InterPro" id="IPR011161">
    <property type="entry name" value="MHC_I-like_Ag-recog"/>
</dbReference>
<dbReference type="SUPFAM" id="SSF54452">
    <property type="entry name" value="MHC antigen-recognition domain"/>
    <property type="match status" value="1"/>
</dbReference>
<dbReference type="InterPro" id="IPR007110">
    <property type="entry name" value="Ig-like_dom"/>
</dbReference>
<name>A0AAD4TT90_OVIAM</name>
<dbReference type="GO" id="GO:0002486">
    <property type="term" value="P:antigen processing and presentation of endogenous peptide antigen via MHC class I via ER pathway, TAP-independent"/>
    <property type="evidence" value="ECO:0007669"/>
    <property type="project" value="TreeGrafter"/>
</dbReference>
<dbReference type="GO" id="GO:0009897">
    <property type="term" value="C:external side of plasma membrane"/>
    <property type="evidence" value="ECO:0007669"/>
    <property type="project" value="TreeGrafter"/>
</dbReference>
<proteinExistence type="inferred from homology"/>
<dbReference type="Gene3D" id="2.60.40.10">
    <property type="entry name" value="Immunoglobulins"/>
    <property type="match status" value="1"/>
</dbReference>
<evidence type="ECO:0000256" key="8">
    <source>
        <dbReference type="ARBA" id="ARBA00068444"/>
    </source>
</evidence>
<dbReference type="InterPro" id="IPR013783">
    <property type="entry name" value="Ig-like_fold"/>
</dbReference>
<dbReference type="SMART" id="SM00407">
    <property type="entry name" value="IGc1"/>
    <property type="match status" value="1"/>
</dbReference>
<dbReference type="PROSITE" id="PS00290">
    <property type="entry name" value="IG_MHC"/>
    <property type="match status" value="1"/>
</dbReference>
<comment type="subunit">
    <text evidence="7">Interacts with PIP.</text>
</comment>
<dbReference type="PROSITE" id="PS50835">
    <property type="entry name" value="IG_LIKE"/>
    <property type="match status" value="1"/>
</dbReference>
<dbReference type="PANTHER" id="PTHR16675:SF289">
    <property type="entry name" value="ZINC-ALPHA-2-GLYCOPROTEIN"/>
    <property type="match status" value="1"/>
</dbReference>
<evidence type="ECO:0000256" key="1">
    <source>
        <dbReference type="ARBA" id="ARBA00004613"/>
    </source>
</evidence>
<dbReference type="Pfam" id="PF00129">
    <property type="entry name" value="MHC_I"/>
    <property type="match status" value="1"/>
</dbReference>
<keyword evidence="13" id="KW-1185">Reference proteome</keyword>
<keyword evidence="5" id="KW-1015">Disulfide bond</keyword>
<evidence type="ECO:0000256" key="9">
    <source>
        <dbReference type="RuleBase" id="RU004439"/>
    </source>
</evidence>
<dbReference type="FunFam" id="3.30.500.10:FF:000001">
    <property type="entry name" value="H-2 class I histocompatibility antigen, alpha chain"/>
    <property type="match status" value="1"/>
</dbReference>
<gene>
    <name evidence="12" type="ORF">MG293_018488</name>
</gene>
<evidence type="ECO:0000256" key="3">
    <source>
        <dbReference type="ARBA" id="ARBA00022525"/>
    </source>
</evidence>
<dbReference type="GO" id="GO:0002476">
    <property type="term" value="P:antigen processing and presentation of endogenous peptide antigen via MHC class Ib"/>
    <property type="evidence" value="ECO:0007669"/>
    <property type="project" value="TreeGrafter"/>
</dbReference>
<sequence>MVLLGIPVRSHDRTLQGKASDASPAPHPPPWLLDSQPQPLICHGDKPPLTGCLDQELITGFPSQGSQLPARKARHLYQSISKGFCRADHRPISRTGGSPEPSSWTVSTMVPVLLSLLLLLGPAAPEETQAGNYSLSFLYTGLSKPREGFPSFQAIAYLNDQPFFHYDSEGRRAEPLAPWSQVEGMEDWEKESALQRAREDIFMETLSDIMDYYKDREGSHTFQGAFGCELRNNKSSGAFWGYAYDGRDFIKFNKEIPAWVPLDPAAQNTKRKWEAEAVYVQRAKAYLEEECPGMLQRYLPYGRTHLDRRESPSVSVTGHAAPGHKRTLKCLAYDFYPRSIGLHWTRAGDAKEAESGGDVLPSGNGTYQSWVVVEVPSEDQAPYSCHVEHRSLAQPLTVPWDPRQQAK</sequence>
<dbReference type="InterPro" id="IPR011162">
    <property type="entry name" value="MHC_I/II-like_Ag-recog"/>
</dbReference>
<comment type="subcellular location">
    <subcellularLocation>
        <location evidence="1">Secreted</location>
    </subcellularLocation>
</comment>
<dbReference type="GO" id="GO:0006955">
    <property type="term" value="P:immune response"/>
    <property type="evidence" value="ECO:0007669"/>
    <property type="project" value="TreeGrafter"/>
</dbReference>
<dbReference type="InterPro" id="IPR003006">
    <property type="entry name" value="Ig/MHC_CS"/>
</dbReference>
<evidence type="ECO:0000256" key="10">
    <source>
        <dbReference type="SAM" id="MobiDB-lite"/>
    </source>
</evidence>
<dbReference type="PRINTS" id="PR01638">
    <property type="entry name" value="MHCCLASSI"/>
</dbReference>
<dbReference type="Proteomes" id="UP001214576">
    <property type="component" value="Unassembled WGS sequence"/>
</dbReference>
<dbReference type="InterPro" id="IPR036179">
    <property type="entry name" value="Ig-like_dom_sf"/>
</dbReference>
<evidence type="ECO:0000313" key="13">
    <source>
        <dbReference type="Proteomes" id="UP001214576"/>
    </source>
</evidence>
<evidence type="ECO:0000256" key="4">
    <source>
        <dbReference type="ARBA" id="ARBA00022729"/>
    </source>
</evidence>
<evidence type="ECO:0000256" key="5">
    <source>
        <dbReference type="ARBA" id="ARBA00023157"/>
    </source>
</evidence>
<feature type="domain" description="Ig-like" evidence="11">
    <location>
        <begin position="312"/>
        <end position="397"/>
    </location>
</feature>
<dbReference type="Pfam" id="PF07654">
    <property type="entry name" value="C1-set"/>
    <property type="match status" value="1"/>
</dbReference>
<dbReference type="FunFam" id="2.60.40.10:FF:001703">
    <property type="entry name" value="Zinc-alpha-2-glycoprotein"/>
    <property type="match status" value="1"/>
</dbReference>
<dbReference type="SUPFAM" id="SSF48726">
    <property type="entry name" value="Immunoglobulin"/>
    <property type="match status" value="1"/>
</dbReference>
<keyword evidence="4" id="KW-0732">Signal</keyword>
<dbReference type="PANTHER" id="PTHR16675">
    <property type="entry name" value="MHC CLASS I-RELATED"/>
    <property type="match status" value="1"/>
</dbReference>
<dbReference type="InterPro" id="IPR001039">
    <property type="entry name" value="MHC_I_a_a1/a2"/>
</dbReference>
<dbReference type="GO" id="GO:0005615">
    <property type="term" value="C:extracellular space"/>
    <property type="evidence" value="ECO:0007669"/>
    <property type="project" value="TreeGrafter"/>
</dbReference>
<keyword evidence="3" id="KW-0964">Secreted</keyword>
<dbReference type="GO" id="GO:0001916">
    <property type="term" value="P:positive regulation of T cell mediated cytotoxicity"/>
    <property type="evidence" value="ECO:0007669"/>
    <property type="project" value="TreeGrafter"/>
</dbReference>
<evidence type="ECO:0000256" key="7">
    <source>
        <dbReference type="ARBA" id="ARBA00065635"/>
    </source>
</evidence>
<dbReference type="CDD" id="cd21010">
    <property type="entry name" value="IgC1_MHC-like_ZAG"/>
    <property type="match status" value="1"/>
</dbReference>
<feature type="region of interest" description="Disordered" evidence="10">
    <location>
        <begin position="9"/>
        <end position="29"/>
    </location>
</feature>
<reference evidence="12" key="1">
    <citation type="submission" date="2022-03" db="EMBL/GenBank/DDBJ databases">
        <title>Genomic analyses of argali, domestic sheep and their hybrids provide insights into chromosomal evolution, heterosis and genetic basis of agronomic traits.</title>
        <authorList>
            <person name="Li M."/>
        </authorList>
    </citation>
    <scope>NUCLEOTIDE SEQUENCE</scope>
    <source>
        <strain evidence="12">CAU-MHL-2022a</strain>
        <tissue evidence="12">Skin</tissue>
    </source>
</reference>
<keyword evidence="6" id="KW-0325">Glycoprotein</keyword>
<comment type="caution">
    <text evidence="12">The sequence shown here is derived from an EMBL/GenBank/DDBJ whole genome shotgun (WGS) entry which is preliminary data.</text>
</comment>
<dbReference type="EMBL" id="JAKZEL010000023">
    <property type="protein sequence ID" value="KAI4531974.1"/>
    <property type="molecule type" value="Genomic_DNA"/>
</dbReference>
<accession>A0AAD4TT90</accession>
<evidence type="ECO:0000256" key="2">
    <source>
        <dbReference type="ARBA" id="ARBA00006909"/>
    </source>
</evidence>
<dbReference type="InterPro" id="IPR037055">
    <property type="entry name" value="MHC_I-like_Ag-recog_sf"/>
</dbReference>
<dbReference type="AlphaFoldDB" id="A0AAD4TT90"/>
<evidence type="ECO:0000313" key="12">
    <source>
        <dbReference type="EMBL" id="KAI4531974.1"/>
    </source>
</evidence>
<evidence type="ECO:0000256" key="6">
    <source>
        <dbReference type="ARBA" id="ARBA00023180"/>
    </source>
</evidence>
<evidence type="ECO:0000259" key="11">
    <source>
        <dbReference type="PROSITE" id="PS50835"/>
    </source>
</evidence>
<dbReference type="InterPro" id="IPR050208">
    <property type="entry name" value="MHC_class-I_related"/>
</dbReference>
<protein>
    <recommendedName>
        <fullName evidence="8">Zinc-alpha-2-glycoprotein</fullName>
    </recommendedName>
</protein>
<comment type="similarity">
    <text evidence="2 9">Belongs to the MHC class I family.</text>
</comment>
<organism evidence="12 13">
    <name type="scientific">Ovis ammon polii</name>
    <dbReference type="NCBI Taxonomy" id="230172"/>
    <lineage>
        <taxon>Eukaryota</taxon>
        <taxon>Metazoa</taxon>
        <taxon>Chordata</taxon>
        <taxon>Craniata</taxon>
        <taxon>Vertebrata</taxon>
        <taxon>Euteleostomi</taxon>
        <taxon>Mammalia</taxon>
        <taxon>Eutheria</taxon>
        <taxon>Laurasiatheria</taxon>
        <taxon>Artiodactyla</taxon>
        <taxon>Ruminantia</taxon>
        <taxon>Pecora</taxon>
        <taxon>Bovidae</taxon>
        <taxon>Caprinae</taxon>
        <taxon>Ovis</taxon>
    </lineage>
</organism>
<dbReference type="InterPro" id="IPR003597">
    <property type="entry name" value="Ig_C1-set"/>
</dbReference>